<organism evidence="1 2">
    <name type="scientific">Steinernema carpocapsae</name>
    <name type="common">Entomopathogenic nematode</name>
    <dbReference type="NCBI Taxonomy" id="34508"/>
    <lineage>
        <taxon>Eukaryota</taxon>
        <taxon>Metazoa</taxon>
        <taxon>Ecdysozoa</taxon>
        <taxon>Nematoda</taxon>
        <taxon>Chromadorea</taxon>
        <taxon>Rhabditida</taxon>
        <taxon>Tylenchina</taxon>
        <taxon>Panagrolaimomorpha</taxon>
        <taxon>Strongyloidoidea</taxon>
        <taxon>Steinernematidae</taxon>
        <taxon>Steinernema</taxon>
    </lineage>
</organism>
<protein>
    <submittedName>
        <fullName evidence="1">Uncharacterized protein</fullName>
    </submittedName>
</protein>
<accession>A0A4U5MGL5</accession>
<gene>
    <name evidence="1" type="ORF">L596_024395</name>
</gene>
<evidence type="ECO:0000313" key="2">
    <source>
        <dbReference type="Proteomes" id="UP000298663"/>
    </source>
</evidence>
<reference evidence="1 2" key="1">
    <citation type="journal article" date="2015" name="Genome Biol.">
        <title>Comparative genomics of Steinernema reveals deeply conserved gene regulatory networks.</title>
        <authorList>
            <person name="Dillman A.R."/>
            <person name="Macchietto M."/>
            <person name="Porter C.F."/>
            <person name="Rogers A."/>
            <person name="Williams B."/>
            <person name="Antoshechkin I."/>
            <person name="Lee M.M."/>
            <person name="Goodwin Z."/>
            <person name="Lu X."/>
            <person name="Lewis E.E."/>
            <person name="Goodrich-Blair H."/>
            <person name="Stock S.P."/>
            <person name="Adams B.J."/>
            <person name="Sternberg P.W."/>
            <person name="Mortazavi A."/>
        </authorList>
    </citation>
    <scope>NUCLEOTIDE SEQUENCE [LARGE SCALE GENOMIC DNA]</scope>
    <source>
        <strain evidence="1 2">ALL</strain>
    </source>
</reference>
<dbReference type="Proteomes" id="UP000298663">
    <property type="component" value="Unassembled WGS sequence"/>
</dbReference>
<sequence length="68" mass="7681">MRVLCALVRSAFRCAKCRRGSERRTEQSRFALPVGLDATNVRDSDGELIPFLLSAFVGRFCNFRSRVA</sequence>
<reference evidence="1 2" key="2">
    <citation type="journal article" date="2019" name="G3 (Bethesda)">
        <title>Hybrid Assembly of the Genome of the Entomopathogenic Nematode Steinernema carpocapsae Identifies the X-Chromosome.</title>
        <authorList>
            <person name="Serra L."/>
            <person name="Macchietto M."/>
            <person name="Macias-Munoz A."/>
            <person name="McGill C.J."/>
            <person name="Rodriguez I.M."/>
            <person name="Rodriguez B."/>
            <person name="Murad R."/>
            <person name="Mortazavi A."/>
        </authorList>
    </citation>
    <scope>NUCLEOTIDE SEQUENCE [LARGE SCALE GENOMIC DNA]</scope>
    <source>
        <strain evidence="1 2">ALL</strain>
    </source>
</reference>
<name>A0A4U5MGL5_STECR</name>
<evidence type="ECO:0000313" key="1">
    <source>
        <dbReference type="EMBL" id="TKR68406.1"/>
    </source>
</evidence>
<comment type="caution">
    <text evidence="1">The sequence shown here is derived from an EMBL/GenBank/DDBJ whole genome shotgun (WGS) entry which is preliminary data.</text>
</comment>
<dbReference type="EMBL" id="AZBU02000008">
    <property type="protein sequence ID" value="TKR68406.1"/>
    <property type="molecule type" value="Genomic_DNA"/>
</dbReference>
<keyword evidence="2" id="KW-1185">Reference proteome</keyword>
<proteinExistence type="predicted"/>
<dbReference type="AlphaFoldDB" id="A0A4U5MGL5"/>